<accession>A0ABT0DQ74</accession>
<reference evidence="1 2" key="1">
    <citation type="submission" date="2022-04" db="EMBL/GenBank/DDBJ databases">
        <authorList>
            <person name="Grouzdev D.S."/>
            <person name="Pantiukh K.S."/>
            <person name="Krutkina M.S."/>
        </authorList>
    </citation>
    <scope>NUCLEOTIDE SEQUENCE [LARGE SCALE GENOMIC DNA]</scope>
    <source>
        <strain evidence="1 2">Jip08</strain>
    </source>
</reference>
<dbReference type="EMBL" id="JALKCG010000007">
    <property type="protein sequence ID" value="MCK0209431.1"/>
    <property type="molecule type" value="Genomic_DNA"/>
</dbReference>
<evidence type="ECO:0000313" key="1">
    <source>
        <dbReference type="EMBL" id="MCK0209431.1"/>
    </source>
</evidence>
<protein>
    <submittedName>
        <fullName evidence="1">Uncharacterized protein</fullName>
    </submittedName>
</protein>
<name>A0ABT0DQ74_9HYPH</name>
<evidence type="ECO:0000313" key="2">
    <source>
        <dbReference type="Proteomes" id="UP001202867"/>
    </source>
</evidence>
<comment type="caution">
    <text evidence="1">The sequence shown here is derived from an EMBL/GenBank/DDBJ whole genome shotgun (WGS) entry which is preliminary data.</text>
</comment>
<sequence>MNRRLTNRPLRIRAATLLVAGLLAGLLAGLAGGIMADPAAAQGLASDMDFRGVQALRVTISPTTVESLDCGIESIALVRELQHGLESGGLKPTESDANLGVITILSVRDGDSGLCNSTLMLGAYKKASFFDKDAGWIRSGYVVMWQSAVLVASPAESHPVQVRDALARLSDALLGEWRTANRPATAGTVSQ</sequence>
<dbReference type="RefSeq" id="WP_247201941.1">
    <property type="nucleotide sequence ID" value="NZ_JALKCG010000007.1"/>
</dbReference>
<reference evidence="2" key="2">
    <citation type="submission" date="2023-07" db="EMBL/GenBank/DDBJ databases">
        <title>Ancylobacter moscoviensis sp. nov., facultatively methylotrophic bacteria from activated sludge and the reclassification of Starkeya novella (Starkey 1934) Kelly et al. 2000 as Ancylobacter novellus comb. nov., Starkeya koreensis Im et al. 2006 as Ancylobacter koreensis comb.nov., Angulomicrobium tetraedrale Vasil'eva et al. 1986 as Ancylobacter tetraedralis comb. nov., Angulomicrobium amanitiforme Fritz et al. 2004 as Ancylobacter amanitiformis comb. nov. and Methylorhabdus multivorans Doronina et al. 1996 as Ancylobacter multivorans comb. nov. and emended description of the genus Ancylobacter.</title>
        <authorList>
            <person name="Doronina N."/>
            <person name="Chemodurova A."/>
            <person name="Grouzdev D."/>
            <person name="Koziaeva V."/>
            <person name="Shi W."/>
            <person name="Wu L."/>
            <person name="Kaparullina E."/>
        </authorList>
    </citation>
    <scope>NUCLEOTIDE SEQUENCE [LARGE SCALE GENOMIC DNA]</scope>
    <source>
        <strain evidence="2">Jip08</strain>
    </source>
</reference>
<dbReference type="Proteomes" id="UP001202867">
    <property type="component" value="Unassembled WGS sequence"/>
</dbReference>
<organism evidence="1 2">
    <name type="scientific">Ancylobacter koreensis</name>
    <dbReference type="NCBI Taxonomy" id="266121"/>
    <lineage>
        <taxon>Bacteria</taxon>
        <taxon>Pseudomonadati</taxon>
        <taxon>Pseudomonadota</taxon>
        <taxon>Alphaproteobacteria</taxon>
        <taxon>Hyphomicrobiales</taxon>
        <taxon>Xanthobacteraceae</taxon>
        <taxon>Ancylobacter</taxon>
    </lineage>
</organism>
<keyword evidence="2" id="KW-1185">Reference proteome</keyword>
<proteinExistence type="predicted"/>
<gene>
    <name evidence="1" type="ORF">MWN33_15460</name>
</gene>